<feature type="coiled-coil region" evidence="1">
    <location>
        <begin position="394"/>
        <end position="424"/>
    </location>
</feature>
<accession>A0A7R9EQV8</accession>
<evidence type="ECO:0000256" key="2">
    <source>
        <dbReference type="SAM" id="MobiDB-lite"/>
    </source>
</evidence>
<dbReference type="EMBL" id="OD564761">
    <property type="protein sequence ID" value="CAD7439711.1"/>
    <property type="molecule type" value="Genomic_DNA"/>
</dbReference>
<feature type="coiled-coil region" evidence="1">
    <location>
        <begin position="555"/>
        <end position="596"/>
    </location>
</feature>
<feature type="compositionally biased region" description="Low complexity" evidence="2">
    <location>
        <begin position="108"/>
        <end position="124"/>
    </location>
</feature>
<sequence length="1068" mass="123573">MECGQGMQQGQRQAMRQRQIAEERSLAHSQYSMTNANPPPNIQHRHTQPQLRQQQQIHHSQQEINLPHVAQQFNPLQTSRQQAQSSQVQQGQAPQSTQQNKQPQVHSKAAQQQPQTAQQLLQKTHVTQGQPQMQQSYNAPQLQSHQAAVAQSTTIQTESLETQGVIEAEMLQLKLKKESDKLINWKVQQIFTISNLEQSLKESEEIRERQKKNIFDLQMQLEKDIQNRQHDAKIRESVMEKVQNTRSMCNVLHGHCRELIESLQNCYKAKDAVTLNQDSINELIVELSENIQNLESLFTKKVEHLESVAIKEQELHKQELHQCRNVQTTLEKKVEDLESQLNKESTVREELKRNLTISSKQIQDLAKAKEKFQLETQQKLNNAFSMIKAKDEIINEKGADITKLKDELERMKSLENELFTLKLEHQKICFEKTVLGDKLDISTSTTLSLETKIKDMEYRLEESSSRNRSFETQLGDLQLANDDLTSRVGQYTATQQDLEQEISQLKSQLQDKSHELEDLQSNHTSETENLKSVIQSRWDEIQKVASDLKEVTDVRIGMEEQLVEKNDLIRNLQEEIDNLKMQTEMKEQKMSELTRISEVQREERTDIENLLSAKSEEIMKLCKDLEDAHTEQEGWKVKFEKLEIEMAEQIDKTSHEWENKWKAAIKEKDHAVIESQLMVDKIKKDVEVRLQSELDKLNKIKEDVLQSSTKKIGDIVNEKDTIIEELKEIIKKEKESKENEVMILKKELENVTSSRSEEINTLKSDMKLLQQEKSEYIQKAKKELEDSKAESSAKLKDIMRLMTIEDKELRSQLVLKDKEISSFQSNLASNEKEVRALTEKVAELGKNNKDLTLEKKHQEELNKNMKEELNHLMKKINRLEENNLIGVAKPIASSTPIINHGSSATESALKINKGKESESPVQFDDLSSRSILKSPLESLSNRNDHSKKKVVFDISENENSDASIDISTLRPRNRKRFNKTKFSEKDGSYPVKKNRDEDMANSSVFAKPITHSENKMPHDRVFKNVSKENKGNTPTDTQSKRKPPNKFFKNRSNKDDSSPSLDFDFLFN</sequence>
<evidence type="ECO:0000259" key="3">
    <source>
        <dbReference type="PROSITE" id="PS50192"/>
    </source>
</evidence>
<feature type="compositionally biased region" description="Basic residues" evidence="2">
    <location>
        <begin position="1040"/>
        <end position="1051"/>
    </location>
</feature>
<evidence type="ECO:0000256" key="1">
    <source>
        <dbReference type="SAM" id="Coils"/>
    </source>
</evidence>
<feature type="region of interest" description="Disordered" evidence="2">
    <location>
        <begin position="76"/>
        <end position="145"/>
    </location>
</feature>
<dbReference type="AlphaFoldDB" id="A0A7R9EQV8"/>
<dbReference type="PROSITE" id="PS50192">
    <property type="entry name" value="T_SNARE"/>
    <property type="match status" value="1"/>
</dbReference>
<feature type="coiled-coil region" evidence="1">
    <location>
        <begin position="193"/>
        <end position="220"/>
    </location>
</feature>
<keyword evidence="1" id="KW-0175">Coiled coil</keyword>
<feature type="coiled-coil region" evidence="1">
    <location>
        <begin position="727"/>
        <end position="882"/>
    </location>
</feature>
<feature type="compositionally biased region" description="Polar residues" evidence="2">
    <location>
        <begin position="27"/>
        <end position="36"/>
    </location>
</feature>
<feature type="coiled-coil region" evidence="1">
    <location>
        <begin position="481"/>
        <end position="529"/>
    </location>
</feature>
<feature type="compositionally biased region" description="Polar residues" evidence="2">
    <location>
        <begin position="125"/>
        <end position="145"/>
    </location>
</feature>
<dbReference type="Gene3D" id="1.20.5.1160">
    <property type="entry name" value="Vasodilator-stimulated phosphoprotein"/>
    <property type="match status" value="1"/>
</dbReference>
<gene>
    <name evidence="4" type="ORF">TBIB3V08_LOCUS2259</name>
</gene>
<feature type="compositionally biased region" description="Low complexity" evidence="2">
    <location>
        <begin position="77"/>
        <end position="99"/>
    </location>
</feature>
<feature type="compositionally biased region" description="Basic and acidic residues" evidence="2">
    <location>
        <begin position="981"/>
        <end position="998"/>
    </location>
</feature>
<evidence type="ECO:0000313" key="4">
    <source>
        <dbReference type="EMBL" id="CAD7439711.1"/>
    </source>
</evidence>
<dbReference type="InterPro" id="IPR000727">
    <property type="entry name" value="T_SNARE_dom"/>
</dbReference>
<feature type="region of interest" description="Disordered" evidence="2">
    <location>
        <begin position="1"/>
        <end position="59"/>
    </location>
</feature>
<feature type="domain" description="T-SNARE coiled-coil homology" evidence="3">
    <location>
        <begin position="531"/>
        <end position="593"/>
    </location>
</feature>
<proteinExistence type="predicted"/>
<organism evidence="4">
    <name type="scientific">Timema bartmani</name>
    <dbReference type="NCBI Taxonomy" id="61472"/>
    <lineage>
        <taxon>Eukaryota</taxon>
        <taxon>Metazoa</taxon>
        <taxon>Ecdysozoa</taxon>
        <taxon>Arthropoda</taxon>
        <taxon>Hexapoda</taxon>
        <taxon>Insecta</taxon>
        <taxon>Pterygota</taxon>
        <taxon>Neoptera</taxon>
        <taxon>Polyneoptera</taxon>
        <taxon>Phasmatodea</taxon>
        <taxon>Timematodea</taxon>
        <taxon>Timematoidea</taxon>
        <taxon>Timematidae</taxon>
        <taxon>Timema</taxon>
    </lineage>
</organism>
<feature type="compositionally biased region" description="Low complexity" evidence="2">
    <location>
        <begin position="48"/>
        <end position="59"/>
    </location>
</feature>
<feature type="compositionally biased region" description="Basic and acidic residues" evidence="2">
    <location>
        <begin position="1010"/>
        <end position="1030"/>
    </location>
</feature>
<protein>
    <recommendedName>
        <fullName evidence="3">t-SNARE coiled-coil homology domain-containing protein</fullName>
    </recommendedName>
</protein>
<reference evidence="4" key="1">
    <citation type="submission" date="2020-11" db="EMBL/GenBank/DDBJ databases">
        <authorList>
            <person name="Tran Van P."/>
        </authorList>
    </citation>
    <scope>NUCLEOTIDE SEQUENCE</scope>
</reference>
<feature type="region of interest" description="Disordered" evidence="2">
    <location>
        <begin position="976"/>
        <end position="1068"/>
    </location>
</feature>
<feature type="compositionally biased region" description="Low complexity" evidence="2">
    <location>
        <begin position="1058"/>
        <end position="1068"/>
    </location>
</feature>
<name>A0A7R9EQV8_9NEOP</name>
<feature type="compositionally biased region" description="Low complexity" evidence="2">
    <location>
        <begin position="1"/>
        <end position="18"/>
    </location>
</feature>
<feature type="coiled-coil region" evidence="1">
    <location>
        <begin position="277"/>
        <end position="368"/>
    </location>
</feature>